<feature type="domain" description="HTH merR-type" evidence="1">
    <location>
        <begin position="11"/>
        <end position="60"/>
    </location>
</feature>
<dbReference type="SUPFAM" id="SSF46955">
    <property type="entry name" value="Putative DNA-binding domain"/>
    <property type="match status" value="1"/>
</dbReference>
<evidence type="ECO:0000259" key="1">
    <source>
        <dbReference type="Pfam" id="PF13411"/>
    </source>
</evidence>
<protein>
    <recommendedName>
        <fullName evidence="1">HTH merR-type domain-containing protein</fullName>
    </recommendedName>
</protein>
<reference evidence="2" key="1">
    <citation type="journal article" date="2014" name="Front. Microbiol.">
        <title>High frequency of phylogenetically diverse reductive dehalogenase-homologous genes in deep subseafloor sedimentary metagenomes.</title>
        <authorList>
            <person name="Kawai M."/>
            <person name="Futagami T."/>
            <person name="Toyoda A."/>
            <person name="Takaki Y."/>
            <person name="Nishi S."/>
            <person name="Hori S."/>
            <person name="Arai W."/>
            <person name="Tsubouchi T."/>
            <person name="Morono Y."/>
            <person name="Uchiyama I."/>
            <person name="Ito T."/>
            <person name="Fujiyama A."/>
            <person name="Inagaki F."/>
            <person name="Takami H."/>
        </authorList>
    </citation>
    <scope>NUCLEOTIDE SEQUENCE</scope>
    <source>
        <strain evidence="2">Expedition CK06-06</strain>
    </source>
</reference>
<organism evidence="2">
    <name type="scientific">marine sediment metagenome</name>
    <dbReference type="NCBI Taxonomy" id="412755"/>
    <lineage>
        <taxon>unclassified sequences</taxon>
        <taxon>metagenomes</taxon>
        <taxon>ecological metagenomes</taxon>
    </lineage>
</organism>
<evidence type="ECO:0000313" key="2">
    <source>
        <dbReference type="EMBL" id="GAI56226.1"/>
    </source>
</evidence>
<sequence length="78" mass="9265">MPVTVDGQTYYRTAEVCRTVGISRTTLFRWLKEGIFREVEHRDRRGWRLFTEDEIDKLKAEANQINKASQFRTMKGLI</sequence>
<dbReference type="Gene3D" id="1.10.1660.10">
    <property type="match status" value="1"/>
</dbReference>
<comment type="caution">
    <text evidence="2">The sequence shown here is derived from an EMBL/GenBank/DDBJ whole genome shotgun (WGS) entry which is preliminary data.</text>
</comment>
<dbReference type="GO" id="GO:0003677">
    <property type="term" value="F:DNA binding"/>
    <property type="evidence" value="ECO:0007669"/>
    <property type="project" value="InterPro"/>
</dbReference>
<gene>
    <name evidence="2" type="ORF">S06H3_53363</name>
</gene>
<accession>X1QN62</accession>
<dbReference type="GO" id="GO:0006355">
    <property type="term" value="P:regulation of DNA-templated transcription"/>
    <property type="evidence" value="ECO:0007669"/>
    <property type="project" value="InterPro"/>
</dbReference>
<name>X1QN62_9ZZZZ</name>
<proteinExistence type="predicted"/>
<dbReference type="InterPro" id="IPR009061">
    <property type="entry name" value="DNA-bd_dom_put_sf"/>
</dbReference>
<dbReference type="AlphaFoldDB" id="X1QN62"/>
<dbReference type="Pfam" id="PF13411">
    <property type="entry name" value="MerR_1"/>
    <property type="match status" value="1"/>
</dbReference>
<dbReference type="InterPro" id="IPR000551">
    <property type="entry name" value="MerR-type_HTH_dom"/>
</dbReference>
<dbReference type="EMBL" id="BARV01034017">
    <property type="protein sequence ID" value="GAI56226.1"/>
    <property type="molecule type" value="Genomic_DNA"/>
</dbReference>